<evidence type="ECO:0000313" key="1">
    <source>
        <dbReference type="EMBL" id="MEE2052269.1"/>
    </source>
</evidence>
<sequence length="361" mass="39418">MDPARSGVILTGPKAYAKATVLTANKTPTGPLLIDPAAYESHAATDKAPFIYEVDEKELAVPTLFDPPDPDDPLEASIQRQRSAGVTACITPTGYLHAEDDEALLAAVRMAAERQDPDLILALPVDYAWLRDGNVDQLIAALLLYPGPKALMLGGQMDPLGQFAKAVDHLLRVLKEVPNCALLRTDLAAFGALAHGAVFTSFGVTSSRRHIVPPGAKAKTGPMSVSSPHVLFPELMSFHRGLVLADKFAADEPPTCHCSNCQYKGLDRFTDNKARHQYAAMAHNLEILQGWRDSLMALPHGRARQVWWYEACNRAKQYCEGLNAELQQKNAFKLCDQIKRWAAQVPTAVEVDVDATDQRTS</sequence>
<accession>A0ABU7KSK4</accession>
<proteinExistence type="predicted"/>
<dbReference type="RefSeq" id="WP_330159308.1">
    <property type="nucleotide sequence ID" value="NZ_BAAAJA010000012.1"/>
</dbReference>
<reference evidence="1 2" key="1">
    <citation type="submission" date="2023-07" db="EMBL/GenBank/DDBJ databases">
        <authorList>
            <person name="Girao M."/>
            <person name="Carvalho M.F."/>
        </authorList>
    </citation>
    <scope>NUCLEOTIDE SEQUENCE [LARGE SCALE GENOMIC DNA]</scope>
    <source>
        <strain evidence="1 2">66/93</strain>
    </source>
</reference>
<evidence type="ECO:0000313" key="2">
    <source>
        <dbReference type="Proteomes" id="UP001348641"/>
    </source>
</evidence>
<dbReference type="EMBL" id="JAUUCC010000043">
    <property type="protein sequence ID" value="MEE2052269.1"/>
    <property type="molecule type" value="Genomic_DNA"/>
</dbReference>
<evidence type="ECO:0008006" key="3">
    <source>
        <dbReference type="Google" id="ProtNLM"/>
    </source>
</evidence>
<name>A0ABU7KSK4_9ACTN</name>
<comment type="caution">
    <text evidence="1">The sequence shown here is derived from an EMBL/GenBank/DDBJ whole genome shotgun (WGS) entry which is preliminary data.</text>
</comment>
<dbReference type="Proteomes" id="UP001348641">
    <property type="component" value="Unassembled WGS sequence"/>
</dbReference>
<organism evidence="1 2">
    <name type="scientific">Nocardiopsis tropica</name>
    <dbReference type="NCBI Taxonomy" id="109330"/>
    <lineage>
        <taxon>Bacteria</taxon>
        <taxon>Bacillati</taxon>
        <taxon>Actinomycetota</taxon>
        <taxon>Actinomycetes</taxon>
        <taxon>Streptosporangiales</taxon>
        <taxon>Nocardiopsidaceae</taxon>
        <taxon>Nocardiopsis</taxon>
    </lineage>
</organism>
<gene>
    <name evidence="1" type="ORF">Q8A49_17350</name>
</gene>
<protein>
    <recommendedName>
        <fullName evidence="3">tRNA-guanine(15) transglycosylase-like domain-containing protein</fullName>
    </recommendedName>
</protein>